<dbReference type="EMBL" id="LVYD01000024">
    <property type="protein sequence ID" value="OQP65388.1"/>
    <property type="molecule type" value="Genomic_DNA"/>
</dbReference>
<proteinExistence type="predicted"/>
<dbReference type="RefSeq" id="WP_081146160.1">
    <property type="nucleotide sequence ID" value="NZ_LVYD01000024.1"/>
</dbReference>
<evidence type="ECO:0000313" key="1">
    <source>
        <dbReference type="EMBL" id="OQP65388.1"/>
    </source>
</evidence>
<organism evidence="1 2">
    <name type="scientific">Niastella vici</name>
    <dbReference type="NCBI Taxonomy" id="1703345"/>
    <lineage>
        <taxon>Bacteria</taxon>
        <taxon>Pseudomonadati</taxon>
        <taxon>Bacteroidota</taxon>
        <taxon>Chitinophagia</taxon>
        <taxon>Chitinophagales</taxon>
        <taxon>Chitinophagaceae</taxon>
        <taxon>Niastella</taxon>
    </lineage>
</organism>
<evidence type="ECO:0008006" key="3">
    <source>
        <dbReference type="Google" id="ProtNLM"/>
    </source>
</evidence>
<comment type="caution">
    <text evidence="1">The sequence shown here is derived from an EMBL/GenBank/DDBJ whole genome shotgun (WGS) entry which is preliminary data.</text>
</comment>
<keyword evidence="2" id="KW-1185">Reference proteome</keyword>
<dbReference type="STRING" id="1703345.A3860_17125"/>
<dbReference type="AlphaFoldDB" id="A0A1V9G4G2"/>
<gene>
    <name evidence="1" type="ORF">A3860_17125</name>
</gene>
<sequence>MSNAISVSIQLNNPCSEDWNGMEPTEQGRFCNSCQKPVIDFTHFTDQQILEYFLQHPFPVCGRIGHTQRDRHYSPSTVKTNRHLSPVAATLMTLATITTEAACSETERVKPLQVQSVDKQTPGVRADSVIISGTVKDAHGKRLENVEIVFDKYKTLTDKHGNFQFTFSSGSPKPGVIQFSYAGLERQVRSYYPIMGSTSYEVQFPEADFPQFIYGGSMITSFHIPVPDSLTRFPFQSLNLLSQKTRSFLGNLAQFIKDNPVVKVTLAAYYKTSSQKAVKLQHQIKDYLVDKEGVNAERFEFAQPQLRKKIRSEVIIQFSSGDE</sequence>
<dbReference type="Proteomes" id="UP000192796">
    <property type="component" value="Unassembled WGS sequence"/>
</dbReference>
<evidence type="ECO:0000313" key="2">
    <source>
        <dbReference type="Proteomes" id="UP000192796"/>
    </source>
</evidence>
<reference evidence="1 2" key="1">
    <citation type="submission" date="2016-03" db="EMBL/GenBank/DDBJ databases">
        <title>Niastella vici sp. nov., isolated from farmland soil.</title>
        <authorList>
            <person name="Chen L."/>
            <person name="Wang D."/>
            <person name="Yang S."/>
            <person name="Wang G."/>
        </authorList>
    </citation>
    <scope>NUCLEOTIDE SEQUENCE [LARGE SCALE GENOMIC DNA]</scope>
    <source>
        <strain evidence="1 2">DJ57</strain>
    </source>
</reference>
<dbReference type="SUPFAM" id="SSF49464">
    <property type="entry name" value="Carboxypeptidase regulatory domain-like"/>
    <property type="match status" value="1"/>
</dbReference>
<accession>A0A1V9G4G2</accession>
<name>A0A1V9G4G2_9BACT</name>
<protein>
    <recommendedName>
        <fullName evidence="3">TonB C-terminal domain-containing protein</fullName>
    </recommendedName>
</protein>
<dbReference type="InterPro" id="IPR008969">
    <property type="entry name" value="CarboxyPept-like_regulatory"/>
</dbReference>
<dbReference type="OrthoDB" id="7432683at2"/>